<organism evidence="3 4">
    <name type="scientific">Nocardioides yefusunii</name>
    <dbReference type="NCBI Taxonomy" id="2500546"/>
    <lineage>
        <taxon>Bacteria</taxon>
        <taxon>Bacillati</taxon>
        <taxon>Actinomycetota</taxon>
        <taxon>Actinomycetes</taxon>
        <taxon>Propionibacteriales</taxon>
        <taxon>Nocardioidaceae</taxon>
        <taxon>Nocardioides</taxon>
    </lineage>
</organism>
<accession>A0ABW1QWT0</accession>
<evidence type="ECO:0000256" key="2">
    <source>
        <dbReference type="ARBA" id="ARBA00022695"/>
    </source>
</evidence>
<dbReference type="RefSeq" id="WP_128219582.1">
    <property type="nucleotide sequence ID" value="NZ_CP034929.1"/>
</dbReference>
<dbReference type="InterPro" id="IPR029044">
    <property type="entry name" value="Nucleotide-diphossugar_trans"/>
</dbReference>
<reference evidence="4" key="1">
    <citation type="journal article" date="2019" name="Int. J. Syst. Evol. Microbiol.">
        <title>The Global Catalogue of Microorganisms (GCM) 10K type strain sequencing project: providing services to taxonomists for standard genome sequencing and annotation.</title>
        <authorList>
            <consortium name="The Broad Institute Genomics Platform"/>
            <consortium name="The Broad Institute Genome Sequencing Center for Infectious Disease"/>
            <person name="Wu L."/>
            <person name="Ma J."/>
        </authorList>
    </citation>
    <scope>NUCLEOTIDE SEQUENCE [LARGE SCALE GENOMIC DNA]</scope>
    <source>
        <strain evidence="4">DFY28</strain>
    </source>
</reference>
<protein>
    <submittedName>
        <fullName evidence="3">2-C-methyl-D-erythritol 4-phosphate cytidylyltransferase</fullName>
    </submittedName>
</protein>
<dbReference type="InterPro" id="IPR034683">
    <property type="entry name" value="IspD/TarI"/>
</dbReference>
<dbReference type="Pfam" id="PF01128">
    <property type="entry name" value="IspD"/>
    <property type="match status" value="1"/>
</dbReference>
<dbReference type="PANTHER" id="PTHR32125">
    <property type="entry name" value="2-C-METHYL-D-ERYTHRITOL 4-PHOSPHATE CYTIDYLYLTRANSFERASE, CHLOROPLASTIC"/>
    <property type="match status" value="1"/>
</dbReference>
<keyword evidence="1" id="KW-0808">Transferase</keyword>
<proteinExistence type="predicted"/>
<sequence>MTNPLDASPATDARPTPCAVVVLAAGAGSRVGATVAGLPVNKVLLPLAGRPVLVHSVRNALATPGLRHLVVVARPGEEGMVAGAITPYLDERTEVRLVTGGASRHASEAAGIEAVAAEITSGEVEVVAVHDGARPLASPRLYAAVVATAAEVGGAVPVVPARSLVTLSGGEGPQQLAGVQTPQAFRASALLDAYRAAAVDGFEGTDTASTLEKYAPEVLLAAVPSGTSNLKVTFPEDVALAEALLERLG</sequence>
<dbReference type="Proteomes" id="UP001596098">
    <property type="component" value="Unassembled WGS sequence"/>
</dbReference>
<keyword evidence="2 3" id="KW-0548">Nucleotidyltransferase</keyword>
<keyword evidence="4" id="KW-1185">Reference proteome</keyword>
<gene>
    <name evidence="3" type="ORF">ACFPWU_03730</name>
</gene>
<evidence type="ECO:0000313" key="4">
    <source>
        <dbReference type="Proteomes" id="UP001596098"/>
    </source>
</evidence>
<name>A0ABW1QWT0_9ACTN</name>
<dbReference type="InterPro" id="IPR050088">
    <property type="entry name" value="IspD/TarI_cytidylyltransf_bact"/>
</dbReference>
<dbReference type="Gene3D" id="3.90.550.10">
    <property type="entry name" value="Spore Coat Polysaccharide Biosynthesis Protein SpsA, Chain A"/>
    <property type="match status" value="1"/>
</dbReference>
<dbReference type="GO" id="GO:0016779">
    <property type="term" value="F:nucleotidyltransferase activity"/>
    <property type="evidence" value="ECO:0007669"/>
    <property type="project" value="UniProtKB-KW"/>
</dbReference>
<evidence type="ECO:0000256" key="1">
    <source>
        <dbReference type="ARBA" id="ARBA00022679"/>
    </source>
</evidence>
<dbReference type="EMBL" id="JBHSQI010000002">
    <property type="protein sequence ID" value="MFC6152775.1"/>
    <property type="molecule type" value="Genomic_DNA"/>
</dbReference>
<dbReference type="SUPFAM" id="SSF53448">
    <property type="entry name" value="Nucleotide-diphospho-sugar transferases"/>
    <property type="match status" value="1"/>
</dbReference>
<evidence type="ECO:0000313" key="3">
    <source>
        <dbReference type="EMBL" id="MFC6152775.1"/>
    </source>
</evidence>
<dbReference type="PANTHER" id="PTHR32125:SF4">
    <property type="entry name" value="2-C-METHYL-D-ERYTHRITOL 4-PHOSPHATE CYTIDYLYLTRANSFERASE, CHLOROPLASTIC"/>
    <property type="match status" value="1"/>
</dbReference>
<comment type="caution">
    <text evidence="3">The sequence shown here is derived from an EMBL/GenBank/DDBJ whole genome shotgun (WGS) entry which is preliminary data.</text>
</comment>